<gene>
    <name evidence="2" type="ORF">ACFPGP_14505</name>
</gene>
<feature type="signal peptide" evidence="1">
    <location>
        <begin position="1"/>
        <end position="29"/>
    </location>
</feature>
<evidence type="ECO:0000313" key="3">
    <source>
        <dbReference type="Proteomes" id="UP001596087"/>
    </source>
</evidence>
<comment type="caution">
    <text evidence="2">The sequence shown here is derived from an EMBL/GenBank/DDBJ whole genome shotgun (WGS) entry which is preliminary data.</text>
</comment>
<proteinExistence type="predicted"/>
<dbReference type="RefSeq" id="WP_378591317.1">
    <property type="nucleotide sequence ID" value="NZ_JBHSKD010000018.1"/>
</dbReference>
<evidence type="ECO:0000313" key="2">
    <source>
        <dbReference type="EMBL" id="MFC5177891.1"/>
    </source>
</evidence>
<dbReference type="Proteomes" id="UP001596087">
    <property type="component" value="Unassembled WGS sequence"/>
</dbReference>
<sequence>MVRLRALTITAAGAGLALAAATLATPAVAGTPAGDTPHPVIDLNGPRGVDALGHGKTLVTESDGSFSLVVEHADGTAHKYTLGTLGGDFAPAISAGPNRTVYLLTGGGPPPEEAASGKTMALRSERVDVTPADAATLFKWRPGWDHPVAVADIAAYQATDPDPYDLEGFPEDSNPFGVQALWDGTVLVADAAGNDLLRVWPSSGHIETVARLKPRVVEVPEGLPELPPEQGGPLPPAGTPIPSEAVATSVSVGSDGYWYVGELRGFPATPGTSQIWKIKPGTVDATCDPEHPWRGACKRFKDGLTSIIDLARADDGVYALELSKMSWFQLELGVPGAEIGGLFQVKKRGVPWPRMVELAKDQLPIPGGVDATWDGDVYVTAPLFGPGALWKLG</sequence>
<feature type="chain" id="PRO_5046242207" evidence="1">
    <location>
        <begin position="30"/>
        <end position="393"/>
    </location>
</feature>
<reference evidence="3" key="1">
    <citation type="journal article" date="2019" name="Int. J. Syst. Evol. Microbiol.">
        <title>The Global Catalogue of Microorganisms (GCM) 10K type strain sequencing project: providing services to taxonomists for standard genome sequencing and annotation.</title>
        <authorList>
            <consortium name="The Broad Institute Genomics Platform"/>
            <consortium name="The Broad Institute Genome Sequencing Center for Infectious Disease"/>
            <person name="Wu L."/>
            <person name="Ma J."/>
        </authorList>
    </citation>
    <scope>NUCLEOTIDE SEQUENCE [LARGE SCALE GENOMIC DNA]</scope>
    <source>
        <strain evidence="3">DFY41</strain>
    </source>
</reference>
<organism evidence="2 3">
    <name type="scientific">Nocardioides taihuensis</name>
    <dbReference type="NCBI Taxonomy" id="1835606"/>
    <lineage>
        <taxon>Bacteria</taxon>
        <taxon>Bacillati</taxon>
        <taxon>Actinomycetota</taxon>
        <taxon>Actinomycetes</taxon>
        <taxon>Propionibacteriales</taxon>
        <taxon>Nocardioidaceae</taxon>
        <taxon>Nocardioides</taxon>
    </lineage>
</organism>
<dbReference type="InterPro" id="IPR048031">
    <property type="entry name" value="ScyD/ScyE-like"/>
</dbReference>
<dbReference type="SUPFAM" id="SSF63829">
    <property type="entry name" value="Calcium-dependent phosphotriesterase"/>
    <property type="match status" value="1"/>
</dbReference>
<keyword evidence="1" id="KW-0732">Signal</keyword>
<accession>A0ABW0BKR2</accession>
<name>A0ABW0BKR2_9ACTN</name>
<keyword evidence="3" id="KW-1185">Reference proteome</keyword>
<dbReference type="EMBL" id="JBHSKD010000018">
    <property type="protein sequence ID" value="MFC5177891.1"/>
    <property type="molecule type" value="Genomic_DNA"/>
</dbReference>
<protein>
    <submittedName>
        <fullName evidence="2">ScyD/ScyE family protein</fullName>
    </submittedName>
</protein>
<dbReference type="NCBIfam" id="NF033206">
    <property type="entry name" value="ScyE_fam"/>
    <property type="match status" value="1"/>
</dbReference>
<evidence type="ECO:0000256" key="1">
    <source>
        <dbReference type="SAM" id="SignalP"/>
    </source>
</evidence>